<accession>A0ACC1ABW6</accession>
<protein>
    <submittedName>
        <fullName evidence="1">Uncharacterized protein</fullName>
    </submittedName>
</protein>
<organism evidence="1 2">
    <name type="scientific">Pistacia atlantica</name>
    <dbReference type="NCBI Taxonomy" id="434234"/>
    <lineage>
        <taxon>Eukaryota</taxon>
        <taxon>Viridiplantae</taxon>
        <taxon>Streptophyta</taxon>
        <taxon>Embryophyta</taxon>
        <taxon>Tracheophyta</taxon>
        <taxon>Spermatophyta</taxon>
        <taxon>Magnoliopsida</taxon>
        <taxon>eudicotyledons</taxon>
        <taxon>Gunneridae</taxon>
        <taxon>Pentapetalae</taxon>
        <taxon>rosids</taxon>
        <taxon>malvids</taxon>
        <taxon>Sapindales</taxon>
        <taxon>Anacardiaceae</taxon>
        <taxon>Pistacia</taxon>
    </lineage>
</organism>
<evidence type="ECO:0000313" key="1">
    <source>
        <dbReference type="EMBL" id="KAJ0083744.1"/>
    </source>
</evidence>
<proteinExistence type="predicted"/>
<dbReference type="EMBL" id="CM047907">
    <property type="protein sequence ID" value="KAJ0083744.1"/>
    <property type="molecule type" value="Genomic_DNA"/>
</dbReference>
<gene>
    <name evidence="1" type="ORF">Patl1_31331</name>
</gene>
<comment type="caution">
    <text evidence="1">The sequence shown here is derived from an EMBL/GenBank/DDBJ whole genome shotgun (WGS) entry which is preliminary data.</text>
</comment>
<reference evidence="2" key="1">
    <citation type="journal article" date="2023" name="G3 (Bethesda)">
        <title>Genome assembly and association tests identify interacting loci associated with vigor, precocity, and sex in interspecific pistachio rootstocks.</title>
        <authorList>
            <person name="Palmer W."/>
            <person name="Jacygrad E."/>
            <person name="Sagayaradj S."/>
            <person name="Cavanaugh K."/>
            <person name="Han R."/>
            <person name="Bertier L."/>
            <person name="Beede B."/>
            <person name="Kafkas S."/>
            <person name="Golino D."/>
            <person name="Preece J."/>
            <person name="Michelmore R."/>
        </authorList>
    </citation>
    <scope>NUCLEOTIDE SEQUENCE [LARGE SCALE GENOMIC DNA]</scope>
</reference>
<evidence type="ECO:0000313" key="2">
    <source>
        <dbReference type="Proteomes" id="UP001164250"/>
    </source>
</evidence>
<sequence>MEKQNSDEEKISCIIYDELMYFSEAVANEMKLPSIILRTGGITAFISRDATVPQAESNNFLQGLGSKDIVSGFYPLRLKDLPFLKFGSLETMSQVVKELRNTRKSSAIKYPVLNRPSAQVCSSLIKYHVRRRYQLHEMA</sequence>
<dbReference type="Proteomes" id="UP001164250">
    <property type="component" value="Chromosome 11"/>
</dbReference>
<name>A0ACC1ABW6_9ROSI</name>
<keyword evidence="2" id="KW-1185">Reference proteome</keyword>